<gene>
    <name evidence="2" type="ORF">SAMN05421807_111134</name>
</gene>
<keyword evidence="3" id="KW-1185">Reference proteome</keyword>
<sequence>MRLKKGFITIIIATLFLQLFSGIQIAKAEENSEYINGDSIETETLDNGLELEVVEKTEDTVVVETEHIAGETEVFVEIDMDRETENINVSGEVINEEGQLVSQNYDVVVHDVEGDNFVATFIDIETEDIIDIDTTEMSASALPIVIVAAVARYGIKYAIKKYGKKAAKYAVSSRSYGKVLSSVSKLSANKRKHILASKHNWSKVTGNNWSDVSKVMSHVMRYGKESAYKSVRKKTLKMSGRTVTVTFKRANGKIYISNGWVK</sequence>
<feature type="domain" description="Bacterial toxin 35" evidence="1">
    <location>
        <begin position="188"/>
        <end position="261"/>
    </location>
</feature>
<accession>A0A1M5V5W1</accession>
<evidence type="ECO:0000313" key="3">
    <source>
        <dbReference type="Proteomes" id="UP000184079"/>
    </source>
</evidence>
<dbReference type="Proteomes" id="UP000184079">
    <property type="component" value="Unassembled WGS sequence"/>
</dbReference>
<evidence type="ECO:0000259" key="1">
    <source>
        <dbReference type="Pfam" id="PF15534"/>
    </source>
</evidence>
<name>A0A1M5V5W1_9BACI</name>
<dbReference type="Pfam" id="PF15534">
    <property type="entry name" value="Ntox35"/>
    <property type="match status" value="1"/>
</dbReference>
<dbReference type="EMBL" id="FQXD01000011">
    <property type="protein sequence ID" value="SHH70566.1"/>
    <property type="molecule type" value="Genomic_DNA"/>
</dbReference>
<proteinExistence type="predicted"/>
<protein>
    <submittedName>
        <fullName evidence="2">Toxin 35</fullName>
    </submittedName>
</protein>
<evidence type="ECO:0000313" key="2">
    <source>
        <dbReference type="EMBL" id="SHH70566.1"/>
    </source>
</evidence>
<dbReference type="OrthoDB" id="9813146at2"/>
<dbReference type="InterPro" id="IPR029109">
    <property type="entry name" value="Ntox35"/>
</dbReference>
<reference evidence="3" key="1">
    <citation type="submission" date="2016-11" db="EMBL/GenBank/DDBJ databases">
        <authorList>
            <person name="Varghese N."/>
            <person name="Submissions S."/>
        </authorList>
    </citation>
    <scope>NUCLEOTIDE SEQUENCE [LARGE SCALE GENOMIC DNA]</scope>
    <source>
        <strain evidence="3">CGMCC 1.6496</strain>
    </source>
</reference>
<dbReference type="RefSeq" id="WP_073010274.1">
    <property type="nucleotide sequence ID" value="NZ_FQXD01000011.1"/>
</dbReference>
<organism evidence="2 3">
    <name type="scientific">Virgibacillus chiguensis</name>
    <dbReference type="NCBI Taxonomy" id="411959"/>
    <lineage>
        <taxon>Bacteria</taxon>
        <taxon>Bacillati</taxon>
        <taxon>Bacillota</taxon>
        <taxon>Bacilli</taxon>
        <taxon>Bacillales</taxon>
        <taxon>Bacillaceae</taxon>
        <taxon>Virgibacillus</taxon>
    </lineage>
</organism>
<dbReference type="NCBIfam" id="NF038340">
    <property type="entry name" value="SAR2788_fam"/>
    <property type="match status" value="1"/>
</dbReference>
<dbReference type="AlphaFoldDB" id="A0A1M5V5W1"/>